<dbReference type="AlphaFoldDB" id="A0A1X0XZI2"/>
<dbReference type="RefSeq" id="WP_084952196.1">
    <property type="nucleotide sequence ID" value="NZ_MZZM01000024.1"/>
</dbReference>
<evidence type="ECO:0000313" key="2">
    <source>
        <dbReference type="Proteomes" id="UP000193040"/>
    </source>
</evidence>
<name>A0A1X0XZI2_MYCSI</name>
<reference evidence="1 2" key="1">
    <citation type="submission" date="2017-03" db="EMBL/GenBank/DDBJ databases">
        <title>Genomic insights into Mycobacterium simiae human colonization.</title>
        <authorList>
            <person name="Steffani J.L."/>
            <person name="Brunck M.E."/>
            <person name="Cruz E."/>
            <person name="Montiel R."/>
            <person name="Barona F."/>
        </authorList>
    </citation>
    <scope>NUCLEOTIDE SEQUENCE [LARGE SCALE GENOMIC DNA]</scope>
    <source>
        <strain evidence="1 2">MsiGto</strain>
    </source>
</reference>
<proteinExistence type="predicted"/>
<organism evidence="1 2">
    <name type="scientific">Mycobacterium simiae</name>
    <name type="common">Mycobacterium habana</name>
    <dbReference type="NCBI Taxonomy" id="1784"/>
    <lineage>
        <taxon>Bacteria</taxon>
        <taxon>Bacillati</taxon>
        <taxon>Actinomycetota</taxon>
        <taxon>Actinomycetes</taxon>
        <taxon>Mycobacteriales</taxon>
        <taxon>Mycobacteriaceae</taxon>
        <taxon>Mycobacterium</taxon>
        <taxon>Mycobacterium simiae complex</taxon>
    </lineage>
</organism>
<keyword evidence="2" id="KW-1185">Reference proteome</keyword>
<evidence type="ECO:0000313" key="1">
    <source>
        <dbReference type="EMBL" id="ORJ58371.1"/>
    </source>
</evidence>
<dbReference type="EMBL" id="MZZM01000024">
    <property type="protein sequence ID" value="ORJ58371.1"/>
    <property type="molecule type" value="Genomic_DNA"/>
</dbReference>
<accession>A0A1X0XZI2</accession>
<gene>
    <name evidence="1" type="ORF">B5M45_18210</name>
</gene>
<sequence length="245" mass="27272">MSALAPTVEDLCGVWSRRSIRWPDGRSDTTTQVTWLQGRQWFVDVRRPDVDPAVDRSPDAEWGPRLDAFAGRLHQNDGDRTQFTWHHMVDWSSERRLDVGRLRWDGDTLVEEGVLEPYCEVWIRTERHKPEDSATALLRDGAGRVALLLRSAGFFGYAVRRGLDAQTGHGASNCEIAIGTIDDNGWRVRDSTRNDPADFPIVVNAGESHALITAGTALDSGCLLAGRWQIGERTGDPALLQTRGV</sequence>
<comment type="caution">
    <text evidence="1">The sequence shown here is derived from an EMBL/GenBank/DDBJ whole genome shotgun (WGS) entry which is preliminary data.</text>
</comment>
<dbReference type="Proteomes" id="UP000193040">
    <property type="component" value="Unassembled WGS sequence"/>
</dbReference>
<protein>
    <submittedName>
        <fullName evidence="1">Uncharacterized protein</fullName>
    </submittedName>
</protein>